<comment type="caution">
    <text evidence="1">The sequence shown here is derived from an EMBL/GenBank/DDBJ whole genome shotgun (WGS) entry which is preliminary data.</text>
</comment>
<evidence type="ECO:0000313" key="1">
    <source>
        <dbReference type="EMBL" id="KAI4584637.1"/>
    </source>
</evidence>
<name>A0ACB9V4E6_9CETA</name>
<organism evidence="1 2">
    <name type="scientific">Ovis ammon polii x Ovis aries</name>
    <dbReference type="NCBI Taxonomy" id="2918886"/>
    <lineage>
        <taxon>Eukaryota</taxon>
        <taxon>Metazoa</taxon>
        <taxon>Chordata</taxon>
        <taxon>Craniata</taxon>
        <taxon>Vertebrata</taxon>
        <taxon>Euteleostomi</taxon>
        <taxon>Mammalia</taxon>
        <taxon>Eutheria</taxon>
        <taxon>Laurasiatheria</taxon>
        <taxon>Artiodactyla</taxon>
        <taxon>Ruminantia</taxon>
        <taxon>Pecora</taxon>
        <taxon>Bovidae</taxon>
        <taxon>Caprinae</taxon>
        <taxon>Ovis</taxon>
    </lineage>
</organism>
<proteinExistence type="predicted"/>
<dbReference type="EMBL" id="CM043031">
    <property type="protein sequence ID" value="KAI4584637.1"/>
    <property type="molecule type" value="Genomic_DNA"/>
</dbReference>
<accession>A0ACB9V4E6</accession>
<keyword evidence="2" id="KW-1185">Reference proteome</keyword>
<dbReference type="Proteomes" id="UP001057279">
    <property type="component" value="Linkage Group LG06"/>
</dbReference>
<sequence length="1050" mass="115198">MDPPSPSQASQTQPAAPSPLTSYRWHSGGGGEKGAGGFRWGRLAGWGRAQSHQETTASSQPAPRSLFRRVLSAPAKESRTSRLKISKSLWGKNKSPPLDSEPEPENPEPEPELEPLAAQIPEAPTPDVPVWNIEVFTLLDGKLVLLGNEEEVRGATQAREGEERKGARTATVRNSVSKGWIHVQLRFKFPLGSFHSLGCRGQVVGVKGVSRNDSLPTCAFARPPSALGSRESLATISELDLGAERDVRVWPLHRSLLEEPHCFQVSKGNCPPRLTLWLNPWPQPYSWIPPPQQITWAGGSRCFSCRSAAERDRWIEDLRRHFQPSQDNVEREETWLSVWVHEVKGLPRAAAAAAPGVRAELWLDGALLARTTPRAGPGQLFWAERFHFEALPPARRLSLRLRGAGPGDAVLGRVALALEELSVPRAPAAGLERWFPLLGAPAGAALRARIRARRLRVLPSERYKELAEFLTFHYARLCGALELALSAQAKEELAAAMVRVLRATGRAQALVTDLGTAELARSGGREALLFRENTLATKAIDEYMKLVAQDYLQETLGQVVRRLCASTEDCEVDPSKCPASDLPQHQSRLRNSCKEVFENIIHSYNWFPAELGTVFSGWREACKARGSEALGPRLVCASLFLRLLCPAILSPSLFGLASEHPAPGPARTLTLIAKVIQNLANRAPFGEKEAYMSFMNTFLEDHGPAMQHFLDQVAVVDADTAPSGYQGSSDLALQLAVLHAQLCTIFAELDQATRDNLEPLPTILHAIEEGRPVPVTVPMCFPAPHTQGHSSISAGEKPGFLAPRDLPKHTPLISKSQSLRSVHGAGSWARPRLEEEQPPRLPRPVQRTQSVPAGRPARRRPSAGPRPRPKGSLQAGPAPRGRPWTGASASLPRKPSVPWQRQMDQPRDKDQALGTHRPVGKLAELQCEVAALRQDLKMLSGLVESLSTHIRSLSEQQEQLRTQLQLLDSRLREGPGTDLGWVREHELGCNPHPALSPLLLPPQECRLAEIESTQAQLKDTIQNLQLLPRTSESQSQPLPLKAPCINGDTT</sequence>
<gene>
    <name evidence="1" type="ORF">MJG53_020680</name>
</gene>
<reference evidence="1" key="1">
    <citation type="submission" date="2022-03" db="EMBL/GenBank/DDBJ databases">
        <title>Genomic analyses of argali, domestic sheep and their hybrids provide insights into chromosomal evolution, heterosis and genetic basis of agronomic traits.</title>
        <authorList>
            <person name="Li M."/>
        </authorList>
    </citation>
    <scope>NUCLEOTIDE SEQUENCE</scope>
    <source>
        <strain evidence="1">F1 hybrid</strain>
    </source>
</reference>
<protein>
    <submittedName>
        <fullName evidence="1">Uncharacterized protein</fullName>
    </submittedName>
</protein>
<evidence type="ECO:0000313" key="2">
    <source>
        <dbReference type="Proteomes" id="UP001057279"/>
    </source>
</evidence>